<proteinExistence type="predicted"/>
<dbReference type="EMBL" id="CAJPDS010000022">
    <property type="protein sequence ID" value="CAF9918582.1"/>
    <property type="molecule type" value="Genomic_DNA"/>
</dbReference>
<feature type="compositionally biased region" description="Pro residues" evidence="1">
    <location>
        <begin position="38"/>
        <end position="49"/>
    </location>
</feature>
<feature type="compositionally biased region" description="Basic and acidic residues" evidence="1">
    <location>
        <begin position="125"/>
        <end position="150"/>
    </location>
</feature>
<feature type="compositionally biased region" description="Basic and acidic residues" evidence="1">
    <location>
        <begin position="324"/>
        <end position="339"/>
    </location>
</feature>
<keyword evidence="3" id="KW-1185">Reference proteome</keyword>
<evidence type="ECO:0000313" key="2">
    <source>
        <dbReference type="EMBL" id="CAF9918582.1"/>
    </source>
</evidence>
<dbReference type="OrthoDB" id="10653962at2759"/>
<organism evidence="2 3">
    <name type="scientific">Heterodermia speciosa</name>
    <dbReference type="NCBI Taxonomy" id="116794"/>
    <lineage>
        <taxon>Eukaryota</taxon>
        <taxon>Fungi</taxon>
        <taxon>Dikarya</taxon>
        <taxon>Ascomycota</taxon>
        <taxon>Pezizomycotina</taxon>
        <taxon>Lecanoromycetes</taxon>
        <taxon>OSLEUM clade</taxon>
        <taxon>Lecanoromycetidae</taxon>
        <taxon>Caliciales</taxon>
        <taxon>Physciaceae</taxon>
        <taxon>Heterodermia</taxon>
    </lineage>
</organism>
<feature type="compositionally biased region" description="Basic and acidic residues" evidence="1">
    <location>
        <begin position="15"/>
        <end position="37"/>
    </location>
</feature>
<protein>
    <submittedName>
        <fullName evidence="2">Uncharacterized protein</fullName>
    </submittedName>
</protein>
<dbReference type="Proteomes" id="UP000664521">
    <property type="component" value="Unassembled WGS sequence"/>
</dbReference>
<evidence type="ECO:0000256" key="1">
    <source>
        <dbReference type="SAM" id="MobiDB-lite"/>
    </source>
</evidence>
<feature type="compositionally biased region" description="Low complexity" evidence="1">
    <location>
        <begin position="50"/>
        <end position="65"/>
    </location>
</feature>
<sequence>MPSWLKSSKSPASTSKKEAPKAESSSKAKKVDQKKEPPVSPRPASPPPAYTTAAPGAMPAGSSRAIARRDDYAGDGHGWATSHQGHQEDSEDDFNDKKGKAVVKRGKQGGYDDDENQPIRHRHKDHSENNRDSRKGKEVMRRGKSRKDASESESESESDHGYRSKKKGKEMVKRENESTKKHRKAKKKQESSSDSDSEEQIVEKRQRFEPVSIFELAPDYVECLRRCFEVRAEKIEKWCDDGLIRMDTKDGSFNVDRLLNSKKVEEDEKKKWAVVEKKYRRYIAETPGGDMHPIPRFEKYLPKGPSRSPSGPSVVVVARSRNPRSRDPRYGNPRYERPRSPSPFGADARPCFHAWCAACCFHERYCGDPFHGS</sequence>
<gene>
    <name evidence="2" type="ORF">HETSPECPRED_003802</name>
</gene>
<comment type="caution">
    <text evidence="2">The sequence shown here is derived from an EMBL/GenBank/DDBJ whole genome shotgun (WGS) entry which is preliminary data.</text>
</comment>
<dbReference type="AlphaFoldDB" id="A0A8H3F4W6"/>
<feature type="compositionally biased region" description="Low complexity" evidence="1">
    <location>
        <begin position="304"/>
        <end position="320"/>
    </location>
</feature>
<accession>A0A8H3F4W6</accession>
<feature type="compositionally biased region" description="Basic and acidic residues" evidence="1">
    <location>
        <begin position="169"/>
        <end position="179"/>
    </location>
</feature>
<feature type="compositionally biased region" description="Low complexity" evidence="1">
    <location>
        <begin position="1"/>
        <end position="14"/>
    </location>
</feature>
<feature type="region of interest" description="Disordered" evidence="1">
    <location>
        <begin position="294"/>
        <end position="345"/>
    </location>
</feature>
<feature type="region of interest" description="Disordered" evidence="1">
    <location>
        <begin position="1"/>
        <end position="204"/>
    </location>
</feature>
<name>A0A8H3F4W6_9LECA</name>
<reference evidence="2" key="1">
    <citation type="submission" date="2021-03" db="EMBL/GenBank/DDBJ databases">
        <authorList>
            <person name="Tagirdzhanova G."/>
        </authorList>
    </citation>
    <scope>NUCLEOTIDE SEQUENCE</scope>
</reference>
<evidence type="ECO:0000313" key="3">
    <source>
        <dbReference type="Proteomes" id="UP000664521"/>
    </source>
</evidence>